<name>A0AAP0LPS0_9ROSI</name>
<keyword evidence="4" id="KW-0653">Protein transport</keyword>
<evidence type="ECO:0000259" key="8">
    <source>
        <dbReference type="PROSITE" id="PS50859"/>
    </source>
</evidence>
<dbReference type="GO" id="GO:0015031">
    <property type="term" value="P:protein transport"/>
    <property type="evidence" value="ECO:0007669"/>
    <property type="project" value="UniProtKB-KW"/>
</dbReference>
<dbReference type="SMART" id="SM01270">
    <property type="entry name" value="Longin"/>
    <property type="match status" value="1"/>
</dbReference>
<proteinExistence type="inferred from homology"/>
<evidence type="ECO:0000256" key="7">
    <source>
        <dbReference type="SAM" id="Phobius"/>
    </source>
</evidence>
<dbReference type="Proteomes" id="UP001428341">
    <property type="component" value="Unassembled WGS sequence"/>
</dbReference>
<dbReference type="Pfam" id="PF13774">
    <property type="entry name" value="Longin"/>
    <property type="match status" value="1"/>
</dbReference>
<accession>A0AAP0LPS0</accession>
<comment type="subcellular location">
    <subcellularLocation>
        <location evidence="1">Endoplasmic reticulum membrane</location>
        <topology evidence="1">Single-pass type IV membrane protein</topology>
    </subcellularLocation>
    <subcellularLocation>
        <location evidence="2">Golgi apparatus membrane</location>
    </subcellularLocation>
</comment>
<dbReference type="AlphaFoldDB" id="A0AAP0LPS0"/>
<gene>
    <name evidence="9" type="ORF">WN944_024908</name>
</gene>
<keyword evidence="5" id="KW-0175">Coiled coil</keyword>
<dbReference type="GO" id="GO:0005789">
    <property type="term" value="C:endoplasmic reticulum membrane"/>
    <property type="evidence" value="ECO:0007669"/>
    <property type="project" value="UniProtKB-SubCell"/>
</dbReference>
<feature type="domain" description="Longin" evidence="8">
    <location>
        <begin position="6"/>
        <end position="134"/>
    </location>
</feature>
<keyword evidence="7" id="KW-0812">Transmembrane</keyword>
<protein>
    <recommendedName>
        <fullName evidence="8">Longin domain-containing protein</fullName>
    </recommendedName>
</protein>
<evidence type="ECO:0000313" key="10">
    <source>
        <dbReference type="Proteomes" id="UP001428341"/>
    </source>
</evidence>
<dbReference type="CDD" id="cd14824">
    <property type="entry name" value="Longin"/>
    <property type="match status" value="1"/>
</dbReference>
<evidence type="ECO:0000256" key="3">
    <source>
        <dbReference type="ARBA" id="ARBA00008025"/>
    </source>
</evidence>
<dbReference type="GO" id="GO:0006890">
    <property type="term" value="P:retrograde vesicle-mediated transport, Golgi to endoplasmic reticulum"/>
    <property type="evidence" value="ECO:0007669"/>
    <property type="project" value="InterPro"/>
</dbReference>
<feature type="transmembrane region" description="Helical" evidence="7">
    <location>
        <begin position="208"/>
        <end position="228"/>
    </location>
</feature>
<reference evidence="9 10" key="1">
    <citation type="submission" date="2024-05" db="EMBL/GenBank/DDBJ databases">
        <title>Haplotype-resolved chromosome-level genome assembly of Huyou (Citrus changshanensis).</title>
        <authorList>
            <person name="Miao C."/>
            <person name="Chen W."/>
            <person name="Wu Y."/>
            <person name="Wang L."/>
            <person name="Zhao S."/>
            <person name="Grierson D."/>
            <person name="Xu C."/>
            <person name="Chen K."/>
        </authorList>
    </citation>
    <scope>NUCLEOTIDE SEQUENCE [LARGE SCALE GENOMIC DNA]</scope>
    <source>
        <strain evidence="9">01-14</strain>
        <tissue evidence="9">Leaf</tissue>
    </source>
</reference>
<dbReference type="InterPro" id="IPR010908">
    <property type="entry name" value="Longin_dom"/>
</dbReference>
<dbReference type="InterPro" id="IPR044565">
    <property type="entry name" value="Sec22"/>
</dbReference>
<dbReference type="GO" id="GO:0005484">
    <property type="term" value="F:SNAP receptor activity"/>
    <property type="evidence" value="ECO:0007669"/>
    <property type="project" value="InterPro"/>
</dbReference>
<comment type="caution">
    <text evidence="9">The sequence shown here is derived from an EMBL/GenBank/DDBJ whole genome shotgun (WGS) entry which is preliminary data.</text>
</comment>
<evidence type="ECO:0000313" key="9">
    <source>
        <dbReference type="EMBL" id="KAK9181769.1"/>
    </source>
</evidence>
<dbReference type="GO" id="GO:0006888">
    <property type="term" value="P:endoplasmic reticulum to Golgi vesicle-mediated transport"/>
    <property type="evidence" value="ECO:0007669"/>
    <property type="project" value="InterPro"/>
</dbReference>
<evidence type="ECO:0000256" key="4">
    <source>
        <dbReference type="ARBA" id="ARBA00022927"/>
    </source>
</evidence>
<evidence type="ECO:0000256" key="6">
    <source>
        <dbReference type="ARBA" id="ARBA00023136"/>
    </source>
</evidence>
<sequence>MVKMTIVGRVSDGLPLAQGPRYLNQEHDSFSFYKQQAEFILKEISRGALAPSKMTIRVDHHSFQYPPPPPPLLRNYYLMENGIGCFITLCDSSYPRKLAFHYLQDLQKEFQKFDISLIDKITRPYSFVKFESIIGNIRKQYVDTRTQANLSKLNANRGQDLDIVIEHMYQIVERKRQSEISEEILTATRKHVSSIWGSPRLEVIALKWTPIAIIVAVAAILLWANLVLTDEFIV</sequence>
<evidence type="ECO:0000256" key="5">
    <source>
        <dbReference type="ARBA" id="ARBA00023054"/>
    </source>
</evidence>
<dbReference type="SUPFAM" id="SSF64356">
    <property type="entry name" value="SNARE-like"/>
    <property type="match status" value="1"/>
</dbReference>
<dbReference type="GO" id="GO:0000139">
    <property type="term" value="C:Golgi membrane"/>
    <property type="evidence" value="ECO:0007669"/>
    <property type="project" value="UniProtKB-SubCell"/>
</dbReference>
<dbReference type="EMBL" id="JBCGBO010000024">
    <property type="protein sequence ID" value="KAK9181769.1"/>
    <property type="molecule type" value="Genomic_DNA"/>
</dbReference>
<dbReference type="PROSITE" id="PS50859">
    <property type="entry name" value="LONGIN"/>
    <property type="match status" value="1"/>
</dbReference>
<keyword evidence="10" id="KW-1185">Reference proteome</keyword>
<evidence type="ECO:0000256" key="2">
    <source>
        <dbReference type="ARBA" id="ARBA00004394"/>
    </source>
</evidence>
<keyword evidence="7" id="KW-1133">Transmembrane helix</keyword>
<evidence type="ECO:0000256" key="1">
    <source>
        <dbReference type="ARBA" id="ARBA00004163"/>
    </source>
</evidence>
<keyword evidence="4" id="KW-0813">Transport</keyword>
<dbReference type="InterPro" id="IPR011012">
    <property type="entry name" value="Longin-like_dom_sf"/>
</dbReference>
<comment type="similarity">
    <text evidence="3">Belongs to the synaptobrevin family.</text>
</comment>
<keyword evidence="6 7" id="KW-0472">Membrane</keyword>
<dbReference type="PANTHER" id="PTHR45837">
    <property type="entry name" value="VESICLE-TRAFFICKING PROTEIN SEC22B"/>
    <property type="match status" value="1"/>
</dbReference>
<organism evidence="9 10">
    <name type="scientific">Citrus x changshan-huyou</name>
    <dbReference type="NCBI Taxonomy" id="2935761"/>
    <lineage>
        <taxon>Eukaryota</taxon>
        <taxon>Viridiplantae</taxon>
        <taxon>Streptophyta</taxon>
        <taxon>Embryophyta</taxon>
        <taxon>Tracheophyta</taxon>
        <taxon>Spermatophyta</taxon>
        <taxon>Magnoliopsida</taxon>
        <taxon>eudicotyledons</taxon>
        <taxon>Gunneridae</taxon>
        <taxon>Pentapetalae</taxon>
        <taxon>rosids</taxon>
        <taxon>malvids</taxon>
        <taxon>Sapindales</taxon>
        <taxon>Rutaceae</taxon>
        <taxon>Aurantioideae</taxon>
        <taxon>Citrus</taxon>
    </lineage>
</organism>
<dbReference type="Gene3D" id="3.30.450.50">
    <property type="entry name" value="Longin domain"/>
    <property type="match status" value="1"/>
</dbReference>